<name>A0A1L9VQW3_ASPGL</name>
<proteinExistence type="predicted"/>
<evidence type="ECO:0000256" key="1">
    <source>
        <dbReference type="SAM" id="MobiDB-lite"/>
    </source>
</evidence>
<accession>A0A1L9VQW3</accession>
<dbReference type="EMBL" id="KV878892">
    <property type="protein sequence ID" value="OJJ86303.1"/>
    <property type="molecule type" value="Genomic_DNA"/>
</dbReference>
<gene>
    <name evidence="2" type="ORF">ASPGLDRAFT_33224</name>
</gene>
<dbReference type="AlphaFoldDB" id="A0A1L9VQW3"/>
<evidence type="ECO:0000313" key="2">
    <source>
        <dbReference type="EMBL" id="OJJ86303.1"/>
    </source>
</evidence>
<dbReference type="Proteomes" id="UP000184300">
    <property type="component" value="Unassembled WGS sequence"/>
</dbReference>
<dbReference type="GeneID" id="34460539"/>
<feature type="compositionally biased region" description="Polar residues" evidence="1">
    <location>
        <begin position="90"/>
        <end position="101"/>
    </location>
</feature>
<protein>
    <submittedName>
        <fullName evidence="2">Uncharacterized protein</fullName>
    </submittedName>
</protein>
<dbReference type="VEuPathDB" id="FungiDB:ASPGLDRAFT_33224"/>
<feature type="compositionally biased region" description="Basic and acidic residues" evidence="1">
    <location>
        <begin position="72"/>
        <end position="85"/>
    </location>
</feature>
<dbReference type="RefSeq" id="XP_022402992.1">
    <property type="nucleotide sequence ID" value="XM_022544278.1"/>
</dbReference>
<keyword evidence="3" id="KW-1185">Reference proteome</keyword>
<evidence type="ECO:0000313" key="3">
    <source>
        <dbReference type="Proteomes" id="UP000184300"/>
    </source>
</evidence>
<feature type="region of interest" description="Disordered" evidence="1">
    <location>
        <begin position="1"/>
        <end position="136"/>
    </location>
</feature>
<reference evidence="3" key="1">
    <citation type="journal article" date="2017" name="Genome Biol.">
        <title>Comparative genomics reveals high biological diversity and specific adaptations in the industrially and medically important fungal genus Aspergillus.</title>
        <authorList>
            <person name="de Vries R.P."/>
            <person name="Riley R."/>
            <person name="Wiebenga A."/>
            <person name="Aguilar-Osorio G."/>
            <person name="Amillis S."/>
            <person name="Uchima C.A."/>
            <person name="Anderluh G."/>
            <person name="Asadollahi M."/>
            <person name="Askin M."/>
            <person name="Barry K."/>
            <person name="Battaglia E."/>
            <person name="Bayram O."/>
            <person name="Benocci T."/>
            <person name="Braus-Stromeyer S.A."/>
            <person name="Caldana C."/>
            <person name="Canovas D."/>
            <person name="Cerqueira G.C."/>
            <person name="Chen F."/>
            <person name="Chen W."/>
            <person name="Choi C."/>
            <person name="Clum A."/>
            <person name="Dos Santos R.A."/>
            <person name="Damasio A.R."/>
            <person name="Diallinas G."/>
            <person name="Emri T."/>
            <person name="Fekete E."/>
            <person name="Flipphi M."/>
            <person name="Freyberg S."/>
            <person name="Gallo A."/>
            <person name="Gournas C."/>
            <person name="Habgood R."/>
            <person name="Hainaut M."/>
            <person name="Harispe M.L."/>
            <person name="Henrissat B."/>
            <person name="Hilden K.S."/>
            <person name="Hope R."/>
            <person name="Hossain A."/>
            <person name="Karabika E."/>
            <person name="Karaffa L."/>
            <person name="Karanyi Z."/>
            <person name="Krasevec N."/>
            <person name="Kuo A."/>
            <person name="Kusch H."/>
            <person name="LaButti K."/>
            <person name="Lagendijk E.L."/>
            <person name="Lapidus A."/>
            <person name="Levasseur A."/>
            <person name="Lindquist E."/>
            <person name="Lipzen A."/>
            <person name="Logrieco A.F."/>
            <person name="MacCabe A."/>
            <person name="Maekelae M.R."/>
            <person name="Malavazi I."/>
            <person name="Melin P."/>
            <person name="Meyer V."/>
            <person name="Mielnichuk N."/>
            <person name="Miskei M."/>
            <person name="Molnar A.P."/>
            <person name="Mule G."/>
            <person name="Ngan C.Y."/>
            <person name="Orejas M."/>
            <person name="Orosz E."/>
            <person name="Ouedraogo J.P."/>
            <person name="Overkamp K.M."/>
            <person name="Park H.-S."/>
            <person name="Perrone G."/>
            <person name="Piumi F."/>
            <person name="Punt P.J."/>
            <person name="Ram A.F."/>
            <person name="Ramon A."/>
            <person name="Rauscher S."/>
            <person name="Record E."/>
            <person name="Riano-Pachon D.M."/>
            <person name="Robert V."/>
            <person name="Roehrig J."/>
            <person name="Ruller R."/>
            <person name="Salamov A."/>
            <person name="Salih N.S."/>
            <person name="Samson R.A."/>
            <person name="Sandor E."/>
            <person name="Sanguinetti M."/>
            <person name="Schuetze T."/>
            <person name="Sepcic K."/>
            <person name="Shelest E."/>
            <person name="Sherlock G."/>
            <person name="Sophianopoulou V."/>
            <person name="Squina F.M."/>
            <person name="Sun H."/>
            <person name="Susca A."/>
            <person name="Todd R.B."/>
            <person name="Tsang A."/>
            <person name="Unkles S.E."/>
            <person name="van de Wiele N."/>
            <person name="van Rossen-Uffink D."/>
            <person name="Oliveira J.V."/>
            <person name="Vesth T.C."/>
            <person name="Visser J."/>
            <person name="Yu J.-H."/>
            <person name="Zhou M."/>
            <person name="Andersen M.R."/>
            <person name="Archer D.B."/>
            <person name="Baker S.E."/>
            <person name="Benoit I."/>
            <person name="Brakhage A.A."/>
            <person name="Braus G.H."/>
            <person name="Fischer R."/>
            <person name="Frisvad J.C."/>
            <person name="Goldman G.H."/>
            <person name="Houbraken J."/>
            <person name="Oakley B."/>
            <person name="Pocsi I."/>
            <person name="Scazzocchio C."/>
            <person name="Seiboth B."/>
            <person name="vanKuyk P.A."/>
            <person name="Wortman J."/>
            <person name="Dyer P.S."/>
            <person name="Grigoriev I.V."/>
        </authorList>
    </citation>
    <scope>NUCLEOTIDE SEQUENCE [LARGE SCALE GENOMIC DNA]</scope>
    <source>
        <strain evidence="3">CBS 516.65</strain>
    </source>
</reference>
<feature type="compositionally biased region" description="Polar residues" evidence="1">
    <location>
        <begin position="49"/>
        <end position="69"/>
    </location>
</feature>
<sequence>MERVEAARHNRVAGHGWYEGAPMPLNSDPPSVEERGRDPTPAEAAEHPAQQTQARVSNQSKSRSRATSTRLRKPDRQGNKRPRTEEDSEPNSAMADTQPEFSQGPPLVEIDTNAQTMQATEGPCRRSKPSVDFHIR</sequence>
<organism evidence="2 3">
    <name type="scientific">Aspergillus glaucus CBS 516.65</name>
    <dbReference type="NCBI Taxonomy" id="1160497"/>
    <lineage>
        <taxon>Eukaryota</taxon>
        <taxon>Fungi</taxon>
        <taxon>Dikarya</taxon>
        <taxon>Ascomycota</taxon>
        <taxon>Pezizomycotina</taxon>
        <taxon>Eurotiomycetes</taxon>
        <taxon>Eurotiomycetidae</taxon>
        <taxon>Eurotiales</taxon>
        <taxon>Aspergillaceae</taxon>
        <taxon>Aspergillus</taxon>
        <taxon>Aspergillus subgen. Aspergillus</taxon>
    </lineage>
</organism>
<feature type="compositionally biased region" description="Basic and acidic residues" evidence="1">
    <location>
        <begin position="32"/>
        <end position="46"/>
    </location>
</feature>